<sequence>MQVIGMDIHRMFAEVVMIDGDKLIRPGRACLPWFGEIQVADVPGGKQPGTGKSELSRHTSGCSGS</sequence>
<reference evidence="2 3" key="1">
    <citation type="submission" date="2018-10" db="EMBL/GenBank/DDBJ databases">
        <authorList>
            <person name="Perry B.J."/>
            <person name="Sullivan J.T."/>
            <person name="Murphy R.J.T."/>
            <person name="Ramsay J.P."/>
            <person name="Ronson C.W."/>
        </authorList>
    </citation>
    <scope>NUCLEOTIDE SEQUENCE [LARGE SCALE GENOMIC DNA]</scope>
    <source>
        <strain evidence="2 3">NZP2014</strain>
    </source>
</reference>
<evidence type="ECO:0000256" key="1">
    <source>
        <dbReference type="SAM" id="MobiDB-lite"/>
    </source>
</evidence>
<dbReference type="KEGG" id="merd:EB233_08455"/>
<dbReference type="RefSeq" id="WP_064992372.1">
    <property type="nucleotide sequence ID" value="NZ_CP033361.1"/>
</dbReference>
<name>A0A6M7UFP3_9HYPH</name>
<protein>
    <submittedName>
        <fullName evidence="2">Uncharacterized protein</fullName>
    </submittedName>
</protein>
<dbReference type="Proteomes" id="UP000503339">
    <property type="component" value="Chromosome"/>
</dbReference>
<dbReference type="AlphaFoldDB" id="A0A6M7UFP3"/>
<proteinExistence type="predicted"/>
<feature type="region of interest" description="Disordered" evidence="1">
    <location>
        <begin position="42"/>
        <end position="65"/>
    </location>
</feature>
<keyword evidence="3" id="KW-1185">Reference proteome</keyword>
<evidence type="ECO:0000313" key="3">
    <source>
        <dbReference type="Proteomes" id="UP000503339"/>
    </source>
</evidence>
<dbReference type="EMBL" id="CP033361">
    <property type="protein sequence ID" value="QKC75566.1"/>
    <property type="molecule type" value="Genomic_DNA"/>
</dbReference>
<organism evidence="2 3">
    <name type="scientific">Mesorhizobium erdmanii</name>
    <dbReference type="NCBI Taxonomy" id="1777866"/>
    <lineage>
        <taxon>Bacteria</taxon>
        <taxon>Pseudomonadati</taxon>
        <taxon>Pseudomonadota</taxon>
        <taxon>Alphaproteobacteria</taxon>
        <taxon>Hyphomicrobiales</taxon>
        <taxon>Phyllobacteriaceae</taxon>
        <taxon>Mesorhizobium</taxon>
    </lineage>
</organism>
<gene>
    <name evidence="2" type="ORF">EB233_08455</name>
</gene>
<accession>A0A6M7UFP3</accession>
<evidence type="ECO:0000313" key="2">
    <source>
        <dbReference type="EMBL" id="QKC75566.1"/>
    </source>
</evidence>